<protein>
    <submittedName>
        <fullName evidence="1">Uncharacterized protein</fullName>
    </submittedName>
</protein>
<evidence type="ECO:0000313" key="2">
    <source>
        <dbReference type="Proteomes" id="UP000238479"/>
    </source>
</evidence>
<accession>A0A2P6S1S6</accession>
<organism evidence="1 2">
    <name type="scientific">Rosa chinensis</name>
    <name type="common">China rose</name>
    <dbReference type="NCBI Taxonomy" id="74649"/>
    <lineage>
        <taxon>Eukaryota</taxon>
        <taxon>Viridiplantae</taxon>
        <taxon>Streptophyta</taxon>
        <taxon>Embryophyta</taxon>
        <taxon>Tracheophyta</taxon>
        <taxon>Spermatophyta</taxon>
        <taxon>Magnoliopsida</taxon>
        <taxon>eudicotyledons</taxon>
        <taxon>Gunneridae</taxon>
        <taxon>Pentapetalae</taxon>
        <taxon>rosids</taxon>
        <taxon>fabids</taxon>
        <taxon>Rosales</taxon>
        <taxon>Rosaceae</taxon>
        <taxon>Rosoideae</taxon>
        <taxon>Rosoideae incertae sedis</taxon>
        <taxon>Rosa</taxon>
    </lineage>
</organism>
<name>A0A2P6S1S6_ROSCH</name>
<sequence>MILDTATLLRLFPLQISGGSRSENNSQASFVTYTLCWSFLAWPSSSISFPCSKPIYIQSLQYILSILYLLEQSPSPSQSQMQLKDQKWRLILFQRQETRFF</sequence>
<keyword evidence="2" id="KW-1185">Reference proteome</keyword>
<gene>
    <name evidence="1" type="ORF">RchiOBHm_Chr2g0157721</name>
</gene>
<proteinExistence type="predicted"/>
<dbReference type="Gramene" id="PRQ52644">
    <property type="protein sequence ID" value="PRQ52644"/>
    <property type="gene ID" value="RchiOBHm_Chr2g0157721"/>
</dbReference>
<reference evidence="1 2" key="1">
    <citation type="journal article" date="2018" name="Nat. Genet.">
        <title>The Rosa genome provides new insights in the design of modern roses.</title>
        <authorList>
            <person name="Bendahmane M."/>
        </authorList>
    </citation>
    <scope>NUCLEOTIDE SEQUENCE [LARGE SCALE GENOMIC DNA]</scope>
    <source>
        <strain evidence="2">cv. Old Blush</strain>
    </source>
</reference>
<comment type="caution">
    <text evidence="1">The sequence shown here is derived from an EMBL/GenBank/DDBJ whole genome shotgun (WGS) entry which is preliminary data.</text>
</comment>
<dbReference type="Proteomes" id="UP000238479">
    <property type="component" value="Chromosome 2"/>
</dbReference>
<dbReference type="AlphaFoldDB" id="A0A2P6S1S6"/>
<dbReference type="EMBL" id="PDCK01000040">
    <property type="protein sequence ID" value="PRQ52644.1"/>
    <property type="molecule type" value="Genomic_DNA"/>
</dbReference>
<evidence type="ECO:0000313" key="1">
    <source>
        <dbReference type="EMBL" id="PRQ52644.1"/>
    </source>
</evidence>